<accession>A0A4Z2FUC0</accession>
<dbReference type="AlphaFoldDB" id="A0A4Z2FUC0"/>
<keyword evidence="1" id="KW-0472">Membrane</keyword>
<proteinExistence type="predicted"/>
<evidence type="ECO:0000256" key="1">
    <source>
        <dbReference type="SAM" id="Phobius"/>
    </source>
</evidence>
<comment type="caution">
    <text evidence="2">The sequence shown here is derived from an EMBL/GenBank/DDBJ whole genome shotgun (WGS) entry which is preliminary data.</text>
</comment>
<name>A0A4Z2FUC0_9TELE</name>
<feature type="transmembrane region" description="Helical" evidence="1">
    <location>
        <begin position="88"/>
        <end position="109"/>
    </location>
</feature>
<evidence type="ECO:0000313" key="2">
    <source>
        <dbReference type="EMBL" id="TNN44490.1"/>
    </source>
</evidence>
<sequence length="117" mass="13000">MDSSMCLCLCGQTQCDSNCGNDTGSVALLSTPNRPRLSLSMFFTLQNSWLLVFWRRRRDQSTNQKPSNSLLTGCVTHKLPKVGQRRPVLAQGVVAGVGVVVVVAVRNIWRPKPSYHR</sequence>
<keyword evidence="1" id="KW-1133">Transmembrane helix</keyword>
<dbReference type="EMBL" id="SRLO01000899">
    <property type="protein sequence ID" value="TNN44490.1"/>
    <property type="molecule type" value="Genomic_DNA"/>
</dbReference>
<keyword evidence="3" id="KW-1185">Reference proteome</keyword>
<keyword evidence="1" id="KW-0812">Transmembrane</keyword>
<evidence type="ECO:0000313" key="3">
    <source>
        <dbReference type="Proteomes" id="UP000314294"/>
    </source>
</evidence>
<protein>
    <submittedName>
        <fullName evidence="2">Uncharacterized protein</fullName>
    </submittedName>
</protein>
<dbReference type="Proteomes" id="UP000314294">
    <property type="component" value="Unassembled WGS sequence"/>
</dbReference>
<gene>
    <name evidence="2" type="ORF">EYF80_045312</name>
</gene>
<organism evidence="2 3">
    <name type="scientific">Liparis tanakae</name>
    <name type="common">Tanaka's snailfish</name>
    <dbReference type="NCBI Taxonomy" id="230148"/>
    <lineage>
        <taxon>Eukaryota</taxon>
        <taxon>Metazoa</taxon>
        <taxon>Chordata</taxon>
        <taxon>Craniata</taxon>
        <taxon>Vertebrata</taxon>
        <taxon>Euteleostomi</taxon>
        <taxon>Actinopterygii</taxon>
        <taxon>Neopterygii</taxon>
        <taxon>Teleostei</taxon>
        <taxon>Neoteleostei</taxon>
        <taxon>Acanthomorphata</taxon>
        <taxon>Eupercaria</taxon>
        <taxon>Perciformes</taxon>
        <taxon>Cottioidei</taxon>
        <taxon>Cottales</taxon>
        <taxon>Liparidae</taxon>
        <taxon>Liparis</taxon>
    </lineage>
</organism>
<reference evidence="2 3" key="1">
    <citation type="submission" date="2019-03" db="EMBL/GenBank/DDBJ databases">
        <title>First draft genome of Liparis tanakae, snailfish: a comprehensive survey of snailfish specific genes.</title>
        <authorList>
            <person name="Kim W."/>
            <person name="Song I."/>
            <person name="Jeong J.-H."/>
            <person name="Kim D."/>
            <person name="Kim S."/>
            <person name="Ryu S."/>
            <person name="Song J.Y."/>
            <person name="Lee S.K."/>
        </authorList>
    </citation>
    <scope>NUCLEOTIDE SEQUENCE [LARGE SCALE GENOMIC DNA]</scope>
    <source>
        <tissue evidence="2">Muscle</tissue>
    </source>
</reference>